<sequence>MSRAPWTPDRAWARVPPSRLIGLKGVLTDIDDTLTCDGVIQPAALQALHALHQAGLPVIAITGRPAGWSEPFALSWPVRAIVAENGGVMLRRQATGELLHEFAQAAPERDRNLARLRACAQAVLQEVPGAVLARDSAGRLTDIAIDHSEFAHLAPAQIDQVVAVMRSHGLTATVSSIHVNGWIGEHSKWTAAHWAVQVLGDPAFDPAQWLYVGDSTNDQLMFERMPLSVAVANVARFWDELRVKPTFVTERERGEGFAEVAASLLACR</sequence>
<dbReference type="InterPro" id="IPR023214">
    <property type="entry name" value="HAD_sf"/>
</dbReference>
<dbReference type="InterPro" id="IPR006379">
    <property type="entry name" value="HAD-SF_hydro_IIB"/>
</dbReference>
<dbReference type="InterPro" id="IPR036412">
    <property type="entry name" value="HAD-like_sf"/>
</dbReference>
<keyword evidence="2" id="KW-1185">Reference proteome</keyword>
<proteinExistence type="predicted"/>
<evidence type="ECO:0000313" key="2">
    <source>
        <dbReference type="Proteomes" id="UP001371218"/>
    </source>
</evidence>
<dbReference type="GO" id="GO:0016787">
    <property type="term" value="F:hydrolase activity"/>
    <property type="evidence" value="ECO:0007669"/>
    <property type="project" value="UniProtKB-KW"/>
</dbReference>
<dbReference type="Gene3D" id="3.90.1070.10">
    <property type="match status" value="1"/>
</dbReference>
<organism evidence="1 2">
    <name type="scientific">Ideonella lacteola</name>
    <dbReference type="NCBI Taxonomy" id="2984193"/>
    <lineage>
        <taxon>Bacteria</taxon>
        <taxon>Pseudomonadati</taxon>
        <taxon>Pseudomonadota</taxon>
        <taxon>Betaproteobacteria</taxon>
        <taxon>Burkholderiales</taxon>
        <taxon>Sphaerotilaceae</taxon>
        <taxon>Ideonella</taxon>
    </lineage>
</organism>
<gene>
    <name evidence="1" type="ORF">AACH06_16565</name>
</gene>
<comment type="caution">
    <text evidence="1">The sequence shown here is derived from an EMBL/GenBank/DDBJ whole genome shotgun (WGS) entry which is preliminary data.</text>
</comment>
<dbReference type="EMBL" id="JBBUTG010000010">
    <property type="protein sequence ID" value="MEK8032439.1"/>
    <property type="molecule type" value="Genomic_DNA"/>
</dbReference>
<protein>
    <submittedName>
        <fullName evidence="1">HAD-IIB family hydrolase</fullName>
    </submittedName>
</protein>
<dbReference type="PANTHER" id="PTHR10000">
    <property type="entry name" value="PHOSPHOSERINE PHOSPHATASE"/>
    <property type="match status" value="1"/>
</dbReference>
<dbReference type="SUPFAM" id="SSF56784">
    <property type="entry name" value="HAD-like"/>
    <property type="match status" value="1"/>
</dbReference>
<evidence type="ECO:0000313" key="1">
    <source>
        <dbReference type="EMBL" id="MEK8032439.1"/>
    </source>
</evidence>
<accession>A0ABU9BR53</accession>
<dbReference type="RefSeq" id="WP_341426850.1">
    <property type="nucleotide sequence ID" value="NZ_JBBUTG010000010.1"/>
</dbReference>
<keyword evidence="1" id="KW-0378">Hydrolase</keyword>
<dbReference type="PANTHER" id="PTHR10000:SF8">
    <property type="entry name" value="HAD SUPERFAMILY HYDROLASE-LIKE, TYPE 3"/>
    <property type="match status" value="1"/>
</dbReference>
<dbReference type="Proteomes" id="UP001371218">
    <property type="component" value="Unassembled WGS sequence"/>
</dbReference>
<dbReference type="NCBIfam" id="TIGR01484">
    <property type="entry name" value="HAD-SF-IIB"/>
    <property type="match status" value="1"/>
</dbReference>
<dbReference type="Pfam" id="PF08282">
    <property type="entry name" value="Hydrolase_3"/>
    <property type="match status" value="1"/>
</dbReference>
<name>A0ABU9BR53_9BURK</name>
<reference evidence="1 2" key="1">
    <citation type="submission" date="2024-04" db="EMBL/GenBank/DDBJ databases">
        <title>Novel species of the genus Ideonella isolated from streams.</title>
        <authorList>
            <person name="Lu H."/>
        </authorList>
    </citation>
    <scope>NUCLEOTIDE SEQUENCE [LARGE SCALE GENOMIC DNA]</scope>
    <source>
        <strain evidence="1 2">DXS29W</strain>
    </source>
</reference>
<dbReference type="Gene3D" id="3.40.50.1000">
    <property type="entry name" value="HAD superfamily/HAD-like"/>
    <property type="match status" value="1"/>
</dbReference>